<reference evidence="6" key="2">
    <citation type="submission" date="2020-09" db="EMBL/GenBank/DDBJ databases">
        <authorList>
            <person name="Dalcin Martins P."/>
        </authorList>
    </citation>
    <scope>NUCLEOTIDE SEQUENCE</scope>
    <source>
        <strain evidence="6">MAG47</strain>
    </source>
</reference>
<keyword evidence="3" id="KW-0804">Transcription</keyword>
<organism evidence="5 7">
    <name type="scientific">Brucella anthropi</name>
    <name type="common">Ochrobactrum anthropi</name>
    <dbReference type="NCBI Taxonomy" id="529"/>
    <lineage>
        <taxon>Bacteria</taxon>
        <taxon>Pseudomonadati</taxon>
        <taxon>Pseudomonadota</taxon>
        <taxon>Alphaproteobacteria</taxon>
        <taxon>Hyphomicrobiales</taxon>
        <taxon>Brucellaceae</taxon>
        <taxon>Brucella/Ochrobactrum group</taxon>
        <taxon>Brucella</taxon>
    </lineage>
</organism>
<dbReference type="SUPFAM" id="SSF46785">
    <property type="entry name" value="Winged helix' DNA-binding domain"/>
    <property type="match status" value="1"/>
</dbReference>
<dbReference type="InterPro" id="IPR039422">
    <property type="entry name" value="MarR/SlyA-like"/>
</dbReference>
<evidence type="ECO:0000313" key="7">
    <source>
        <dbReference type="Proteomes" id="UP000441102"/>
    </source>
</evidence>
<dbReference type="RefSeq" id="WP_029376008.1">
    <property type="nucleotide sequence ID" value="NZ_CP044971.1"/>
</dbReference>
<feature type="domain" description="HTH marR-type" evidence="4">
    <location>
        <begin position="58"/>
        <end position="192"/>
    </location>
</feature>
<sequence>MCDLPTNKGQGCSGQVNLGLKYRLSGAILIDCSATICTGRIMDLEFIVTEVDEGEKQELRLWLRMLATTRLVSQEIRRRLRNEFGVTLPQFDILAQLYREPDGLRLGELSRRTMVTNGNITGLIERLEADGLVRRETPGADRRVTVARLTDTGQTVFAEMARVHESWLRDLMAEVDRDTIASLLRDMKRVKKSVGNHLMDDNEE</sequence>
<dbReference type="GO" id="GO:0003700">
    <property type="term" value="F:DNA-binding transcription factor activity"/>
    <property type="evidence" value="ECO:0007669"/>
    <property type="project" value="InterPro"/>
</dbReference>
<dbReference type="InterPro" id="IPR036390">
    <property type="entry name" value="WH_DNA-bd_sf"/>
</dbReference>
<dbReference type="Gene3D" id="1.10.10.10">
    <property type="entry name" value="Winged helix-like DNA-binding domain superfamily/Winged helix DNA-binding domain"/>
    <property type="match status" value="1"/>
</dbReference>
<reference evidence="6" key="3">
    <citation type="submission" date="2020-10" db="EMBL/GenBank/DDBJ databases">
        <title>Enrichment of novel Verrucomicrobia, Bacteroidetes and Krumholzibacteria in an oxygen-limited, methane- and iron-fed bioreactor inoculated with Bothnian Sea sediments.</title>
        <authorList>
            <person name="Martins P.D."/>
            <person name="de Jong A."/>
            <person name="Lenstra W.K."/>
            <person name="van Helmond N.A.G.M."/>
            <person name="Slomp C.P."/>
            <person name="Jetten M.S.M."/>
            <person name="Welte C.U."/>
            <person name="Rasigraf O."/>
        </authorList>
    </citation>
    <scope>NUCLEOTIDE SEQUENCE</scope>
    <source>
        <strain evidence="6">MAG47</strain>
    </source>
</reference>
<protein>
    <submittedName>
        <fullName evidence="5">MarR family transcriptional regulator</fullName>
    </submittedName>
</protein>
<dbReference type="InterPro" id="IPR000835">
    <property type="entry name" value="HTH_MarR-typ"/>
</dbReference>
<dbReference type="GeneID" id="61315416"/>
<dbReference type="Proteomes" id="UP000642265">
    <property type="component" value="Unassembled WGS sequence"/>
</dbReference>
<dbReference type="PROSITE" id="PS01117">
    <property type="entry name" value="HTH_MARR_1"/>
    <property type="match status" value="1"/>
</dbReference>
<evidence type="ECO:0000256" key="3">
    <source>
        <dbReference type="ARBA" id="ARBA00023163"/>
    </source>
</evidence>
<evidence type="ECO:0000256" key="2">
    <source>
        <dbReference type="ARBA" id="ARBA00023125"/>
    </source>
</evidence>
<proteinExistence type="predicted"/>
<dbReference type="GO" id="GO:0006950">
    <property type="term" value="P:response to stress"/>
    <property type="evidence" value="ECO:0007669"/>
    <property type="project" value="TreeGrafter"/>
</dbReference>
<name>A0A6I0DP17_BRUAN</name>
<dbReference type="InterPro" id="IPR023187">
    <property type="entry name" value="Tscrpt_reg_MarR-type_CS"/>
</dbReference>
<keyword evidence="2" id="KW-0238">DNA-binding</keyword>
<evidence type="ECO:0000313" key="6">
    <source>
        <dbReference type="EMBL" id="MBE0559774.1"/>
    </source>
</evidence>
<accession>A0A6I0DP17</accession>
<dbReference type="InterPro" id="IPR036388">
    <property type="entry name" value="WH-like_DNA-bd_sf"/>
</dbReference>
<dbReference type="PRINTS" id="PR00598">
    <property type="entry name" value="HTHMARR"/>
</dbReference>
<gene>
    <name evidence="5" type="ORF">F9L06_09560</name>
    <name evidence="6" type="ORF">IH622_02935</name>
</gene>
<dbReference type="SMART" id="SM00347">
    <property type="entry name" value="HTH_MARR"/>
    <property type="match status" value="1"/>
</dbReference>
<dbReference type="GO" id="GO:0003677">
    <property type="term" value="F:DNA binding"/>
    <property type="evidence" value="ECO:0007669"/>
    <property type="project" value="UniProtKB-KW"/>
</dbReference>
<dbReference type="EMBL" id="JACZKO010000009">
    <property type="protein sequence ID" value="MBE0559774.1"/>
    <property type="molecule type" value="Genomic_DNA"/>
</dbReference>
<dbReference type="PANTHER" id="PTHR33164">
    <property type="entry name" value="TRANSCRIPTIONAL REGULATOR, MARR FAMILY"/>
    <property type="match status" value="1"/>
</dbReference>
<dbReference type="Pfam" id="PF12802">
    <property type="entry name" value="MarR_2"/>
    <property type="match status" value="1"/>
</dbReference>
<dbReference type="PROSITE" id="PS50995">
    <property type="entry name" value="HTH_MARR_2"/>
    <property type="match status" value="1"/>
</dbReference>
<evidence type="ECO:0000313" key="5">
    <source>
        <dbReference type="EMBL" id="KAB2798847.1"/>
    </source>
</evidence>
<dbReference type="Proteomes" id="UP000441102">
    <property type="component" value="Unassembled WGS sequence"/>
</dbReference>
<dbReference type="EMBL" id="WBWX01000003">
    <property type="protein sequence ID" value="KAB2798847.1"/>
    <property type="molecule type" value="Genomic_DNA"/>
</dbReference>
<keyword evidence="1" id="KW-0805">Transcription regulation</keyword>
<dbReference type="PANTHER" id="PTHR33164:SF43">
    <property type="entry name" value="HTH-TYPE TRANSCRIPTIONAL REPRESSOR YETL"/>
    <property type="match status" value="1"/>
</dbReference>
<evidence type="ECO:0000259" key="4">
    <source>
        <dbReference type="PROSITE" id="PS50995"/>
    </source>
</evidence>
<evidence type="ECO:0000256" key="1">
    <source>
        <dbReference type="ARBA" id="ARBA00023015"/>
    </source>
</evidence>
<reference evidence="5 7" key="1">
    <citation type="submission" date="2019-09" db="EMBL/GenBank/DDBJ databases">
        <title>Taxonomic organization of the family Brucellaceae based on a phylogenomic approach.</title>
        <authorList>
            <person name="Leclercq S."/>
            <person name="Cloeckaert A."/>
            <person name="Zygmunt M.S."/>
        </authorList>
    </citation>
    <scope>NUCLEOTIDE SEQUENCE [LARGE SCALE GENOMIC DNA]</scope>
    <source>
        <strain evidence="5 7">CCUG 34461</strain>
    </source>
</reference>
<dbReference type="AlphaFoldDB" id="A0A6I0DP17"/>
<comment type="caution">
    <text evidence="5">The sequence shown here is derived from an EMBL/GenBank/DDBJ whole genome shotgun (WGS) entry which is preliminary data.</text>
</comment>